<evidence type="ECO:0000313" key="3">
    <source>
        <dbReference type="Proteomes" id="UP000034054"/>
    </source>
</evidence>
<keyword evidence="1" id="KW-0472">Membrane</keyword>
<gene>
    <name evidence="2" type="ORF">UY76_C0002G0021</name>
</gene>
<organism evidence="2 3">
    <name type="scientific">Candidatus Uhrbacteria bacterium GW2011_GWA2_52_8d</name>
    <dbReference type="NCBI Taxonomy" id="1618979"/>
    <lineage>
        <taxon>Bacteria</taxon>
        <taxon>Candidatus Uhriibacteriota</taxon>
    </lineage>
</organism>
<evidence type="ECO:0000256" key="1">
    <source>
        <dbReference type="SAM" id="Phobius"/>
    </source>
</evidence>
<comment type="caution">
    <text evidence="2">The sequence shown here is derived from an EMBL/GenBank/DDBJ whole genome shotgun (WGS) entry which is preliminary data.</text>
</comment>
<accession>A0A0G1ZYE3</accession>
<feature type="transmembrane region" description="Helical" evidence="1">
    <location>
        <begin position="58"/>
        <end position="82"/>
    </location>
</feature>
<evidence type="ECO:0000313" key="2">
    <source>
        <dbReference type="EMBL" id="KKW33467.1"/>
    </source>
</evidence>
<keyword evidence="1" id="KW-1133">Transmembrane helix</keyword>
<reference evidence="2 3" key="1">
    <citation type="journal article" date="2015" name="Nature">
        <title>rRNA introns, odd ribosomes, and small enigmatic genomes across a large radiation of phyla.</title>
        <authorList>
            <person name="Brown C.T."/>
            <person name="Hug L.A."/>
            <person name="Thomas B.C."/>
            <person name="Sharon I."/>
            <person name="Castelle C.J."/>
            <person name="Singh A."/>
            <person name="Wilkins M.J."/>
            <person name="Williams K.H."/>
            <person name="Banfield J.F."/>
        </authorList>
    </citation>
    <scope>NUCLEOTIDE SEQUENCE [LARGE SCALE GENOMIC DNA]</scope>
</reference>
<dbReference type="Proteomes" id="UP000034054">
    <property type="component" value="Unassembled WGS sequence"/>
</dbReference>
<dbReference type="EMBL" id="LCRH01000002">
    <property type="protein sequence ID" value="KKW33467.1"/>
    <property type="molecule type" value="Genomic_DNA"/>
</dbReference>
<proteinExistence type="predicted"/>
<feature type="transmembrane region" description="Helical" evidence="1">
    <location>
        <begin position="103"/>
        <end position="123"/>
    </location>
</feature>
<dbReference type="AlphaFoldDB" id="A0A0G1ZYE3"/>
<keyword evidence="1" id="KW-0812">Transmembrane</keyword>
<name>A0A0G1ZYE3_9BACT</name>
<sequence>MSICTSCKKEVEEWNEKCGGCGFTLELVPDDRRKARYLRGPSLGALLFTQGWTFGARLYFWFLISLIPVFGLIALFVGVFFGRRLSWKYGGWSDWEEYVARMRLMDIVGGVWVVILVAAYLWARFV</sequence>
<protein>
    <submittedName>
        <fullName evidence="2">Uncharacterized protein</fullName>
    </submittedName>
</protein>